<dbReference type="Pfam" id="PF05383">
    <property type="entry name" value="La"/>
    <property type="match status" value="1"/>
</dbReference>
<comment type="subcellular location">
    <subcellularLocation>
        <location evidence="1">Nucleus</location>
    </subcellularLocation>
</comment>
<dbReference type="PANTHER" id="PTHR22792:SF140">
    <property type="entry name" value="ACHILLES, ISOFORM A"/>
    <property type="match status" value="1"/>
</dbReference>
<dbReference type="AlphaFoldDB" id="A0A6J3M386"/>
<keyword evidence="8" id="KW-0238">DNA-binding</keyword>
<name>A0A6J3M386_9PEZI</name>
<dbReference type="InterPro" id="IPR036388">
    <property type="entry name" value="WH-like_DNA-bd_sf"/>
</dbReference>
<dbReference type="RefSeq" id="XP_033458428.1">
    <property type="nucleotide sequence ID" value="XM_033601588.1"/>
</dbReference>
<dbReference type="Pfam" id="PF09692">
    <property type="entry name" value="Arb1"/>
    <property type="match status" value="1"/>
</dbReference>
<evidence type="ECO:0000256" key="3">
    <source>
        <dbReference type="ARBA" id="ARBA00023242"/>
    </source>
</evidence>
<reference evidence="8" key="1">
    <citation type="submission" date="2020-01" db="EMBL/GenBank/DDBJ databases">
        <authorList>
            <consortium name="DOE Joint Genome Institute"/>
            <person name="Haridas S."/>
            <person name="Albert R."/>
            <person name="Binder M."/>
            <person name="Bloem J."/>
            <person name="Labutti K."/>
            <person name="Salamov A."/>
            <person name="Andreopoulos B."/>
            <person name="Baker S.E."/>
            <person name="Barry K."/>
            <person name="Bills G."/>
            <person name="Bluhm B.H."/>
            <person name="Cannon C."/>
            <person name="Castanera R."/>
            <person name="Culley D.E."/>
            <person name="Daum C."/>
            <person name="Ezra D."/>
            <person name="Gonzalez J.B."/>
            <person name="Henrissat B."/>
            <person name="Kuo A."/>
            <person name="Liang C."/>
            <person name="Lipzen A."/>
            <person name="Lutzoni F."/>
            <person name="Magnuson J."/>
            <person name="Mondo S."/>
            <person name="Nolan M."/>
            <person name="Ohm R."/>
            <person name="Pangilinan J."/>
            <person name="Park H.-J."/>
            <person name="Ramirez L."/>
            <person name="Alfaro M."/>
            <person name="Sun H."/>
            <person name="Tritt A."/>
            <person name="Yoshinaga Y."/>
            <person name="Zwiers L.-H."/>
            <person name="Turgeon B.G."/>
            <person name="Goodwin S.B."/>
            <person name="Spatafora J.W."/>
            <person name="Crous P.W."/>
            <person name="Grigoriev I.V."/>
        </authorList>
    </citation>
    <scope>NUCLEOTIDE SEQUENCE</scope>
    <source>
        <strain evidence="8">CBS 342.82</strain>
    </source>
</reference>
<dbReference type="PRINTS" id="PR00302">
    <property type="entry name" value="LUPUSLA"/>
</dbReference>
<dbReference type="GO" id="GO:0003729">
    <property type="term" value="F:mRNA binding"/>
    <property type="evidence" value="ECO:0007669"/>
    <property type="project" value="TreeGrafter"/>
</dbReference>
<dbReference type="Gene3D" id="1.10.10.10">
    <property type="entry name" value="Winged helix-like DNA-binding domain superfamily/Winged helix DNA-binding domain"/>
    <property type="match status" value="1"/>
</dbReference>
<feature type="non-terminal residue" evidence="8">
    <location>
        <position position="243"/>
    </location>
</feature>
<keyword evidence="2 4" id="KW-0694">RNA-binding</keyword>
<feature type="domain" description="HTH La-type RNA-binding" evidence="6">
    <location>
        <begin position="30"/>
        <end position="121"/>
    </location>
</feature>
<keyword evidence="7" id="KW-1185">Reference proteome</keyword>
<dbReference type="InterPro" id="IPR002344">
    <property type="entry name" value="Lupus_La"/>
</dbReference>
<reference evidence="8" key="3">
    <citation type="submission" date="2025-08" db="UniProtKB">
        <authorList>
            <consortium name="RefSeq"/>
        </authorList>
    </citation>
    <scope>IDENTIFICATION</scope>
    <source>
        <strain evidence="8">CBS 342.82</strain>
    </source>
</reference>
<protein>
    <submittedName>
        <fullName evidence="8">Winged helix DNA-binding domain-containing protein</fullName>
    </submittedName>
</protein>
<keyword evidence="3" id="KW-0539">Nucleus</keyword>
<dbReference type="InterPro" id="IPR045180">
    <property type="entry name" value="La_dom_prot"/>
</dbReference>
<dbReference type="GO" id="GO:0003677">
    <property type="term" value="F:DNA binding"/>
    <property type="evidence" value="ECO:0007669"/>
    <property type="project" value="UniProtKB-KW"/>
</dbReference>
<dbReference type="SMART" id="SM00715">
    <property type="entry name" value="LA"/>
    <property type="match status" value="1"/>
</dbReference>
<dbReference type="InterPro" id="IPR018606">
    <property type="entry name" value="Arb1"/>
</dbReference>
<dbReference type="InterPro" id="IPR006630">
    <property type="entry name" value="La_HTH"/>
</dbReference>
<evidence type="ECO:0000313" key="7">
    <source>
        <dbReference type="Proteomes" id="UP000504637"/>
    </source>
</evidence>
<evidence type="ECO:0000256" key="2">
    <source>
        <dbReference type="ARBA" id="ARBA00022884"/>
    </source>
</evidence>
<evidence type="ECO:0000259" key="6">
    <source>
        <dbReference type="PROSITE" id="PS50961"/>
    </source>
</evidence>
<evidence type="ECO:0000256" key="5">
    <source>
        <dbReference type="SAM" id="MobiDB-lite"/>
    </source>
</evidence>
<reference evidence="8" key="2">
    <citation type="submission" date="2020-04" db="EMBL/GenBank/DDBJ databases">
        <authorList>
            <consortium name="NCBI Genome Project"/>
        </authorList>
    </citation>
    <scope>NUCLEOTIDE SEQUENCE</scope>
    <source>
        <strain evidence="8">CBS 342.82</strain>
    </source>
</reference>
<accession>A0A6J3M386</accession>
<evidence type="ECO:0000256" key="1">
    <source>
        <dbReference type="ARBA" id="ARBA00004123"/>
    </source>
</evidence>
<organism evidence="8">
    <name type="scientific">Dissoconium aciculare CBS 342.82</name>
    <dbReference type="NCBI Taxonomy" id="1314786"/>
    <lineage>
        <taxon>Eukaryota</taxon>
        <taxon>Fungi</taxon>
        <taxon>Dikarya</taxon>
        <taxon>Ascomycota</taxon>
        <taxon>Pezizomycotina</taxon>
        <taxon>Dothideomycetes</taxon>
        <taxon>Dothideomycetidae</taxon>
        <taxon>Mycosphaerellales</taxon>
        <taxon>Dissoconiaceae</taxon>
        <taxon>Dissoconium</taxon>
    </lineage>
</organism>
<proteinExistence type="predicted"/>
<dbReference type="OrthoDB" id="435402at2759"/>
<dbReference type="InterPro" id="IPR036390">
    <property type="entry name" value="WH_DNA-bd_sf"/>
</dbReference>
<dbReference type="PANTHER" id="PTHR22792">
    <property type="entry name" value="LUPUS LA PROTEIN-RELATED"/>
    <property type="match status" value="1"/>
</dbReference>
<dbReference type="Proteomes" id="UP000504637">
    <property type="component" value="Unplaced"/>
</dbReference>
<evidence type="ECO:0000256" key="4">
    <source>
        <dbReference type="PROSITE-ProRule" id="PRU00332"/>
    </source>
</evidence>
<dbReference type="GO" id="GO:0006396">
    <property type="term" value="P:RNA processing"/>
    <property type="evidence" value="ECO:0007669"/>
    <property type="project" value="InterPro"/>
</dbReference>
<dbReference type="GO" id="GO:0031047">
    <property type="term" value="P:regulatory ncRNA-mediated gene silencing"/>
    <property type="evidence" value="ECO:0007669"/>
    <property type="project" value="InterPro"/>
</dbReference>
<evidence type="ECO:0000313" key="8">
    <source>
        <dbReference type="RefSeq" id="XP_033458428.1"/>
    </source>
</evidence>
<sequence>MADEADAVDSPGGVPVTDSIVTSAPPPASDNDPHPETTEIIRQVEYYFSDENLPSDAYLLAKAGGDGNGPVPIKTILGFPKMRGYKPKSQVIASLKLSTKIQVIGNKHIQRREPLKIPLRATPSLGLDRILEDRAKTLREKPWLTKGMLKPTGFEEYATEGPIRPEEHAVERKLYDAEEAFYIRIENAVARYLAKRKMHSMNANILTQFLIFGGFDASQRHFSGGLNKQEMEKMTADEIALAK</sequence>
<dbReference type="GeneID" id="54359388"/>
<dbReference type="SUPFAM" id="SSF46785">
    <property type="entry name" value="Winged helix' DNA-binding domain"/>
    <property type="match status" value="1"/>
</dbReference>
<feature type="region of interest" description="Disordered" evidence="5">
    <location>
        <begin position="1"/>
        <end position="35"/>
    </location>
</feature>
<dbReference type="PROSITE" id="PS50961">
    <property type="entry name" value="HTH_LA"/>
    <property type="match status" value="1"/>
</dbReference>
<dbReference type="GO" id="GO:0033167">
    <property type="term" value="C:ARC complex"/>
    <property type="evidence" value="ECO:0007669"/>
    <property type="project" value="InterPro"/>
</dbReference>
<gene>
    <name evidence="8" type="ORF">K489DRAFT_322028</name>
</gene>